<gene>
    <name evidence="4" type="ORF">M5J20_06270</name>
</gene>
<evidence type="ECO:0000259" key="3">
    <source>
        <dbReference type="Pfam" id="PF04024"/>
    </source>
</evidence>
<dbReference type="RefSeq" id="WP_253577654.1">
    <property type="nucleotide sequence ID" value="NZ_JAMFTQ010000006.1"/>
</dbReference>
<dbReference type="EMBL" id="JAMFTQ010000006">
    <property type="protein sequence ID" value="MCP1387795.1"/>
    <property type="molecule type" value="Genomic_DNA"/>
</dbReference>
<accession>A0ABT1G1C8</accession>
<feature type="domain" description="Phage shock protein PspC N-terminal" evidence="3">
    <location>
        <begin position="30"/>
        <end position="76"/>
    </location>
</feature>
<proteinExistence type="predicted"/>
<reference evidence="4" key="1">
    <citation type="submission" date="2022-05" db="EMBL/GenBank/DDBJ databases">
        <title>Corynebacterium sp. TA-R-1 sp. nov., isolated from human feces.</title>
        <authorList>
            <person name="Shamsuzzaman M."/>
            <person name="Dahal R.H."/>
        </authorList>
    </citation>
    <scope>NUCLEOTIDE SEQUENCE</scope>
    <source>
        <strain evidence="4">TA-R-1</strain>
    </source>
</reference>
<sequence length="361" mass="38905">METNNAFTDTLRQMWTTRPPRIPEDQGGKAVIAGVCEGIGARYRIDPVLVRLVFVALSLVMGCGIFLYTLCWISMPRFGMTTTPWDSARKPKSELSEAALKEKSTGYVLAFIIGFALLNWFSNMVGDTPPGYQILGVAIGFGCWYGLHNRVPQPPAGLLPEPSLADAGDTPTAQHTVDTSHLTVPEGYPHPGVGTTTPPAWDPLGAAPELWHLPDPGQPVPEPEPVRSKNRPLWFWIPVALALSAATLTLLEVADQGARTFGAKEITSYNVDAINPLRTHGGAVTVDLRELEPLDEETTLEISNGFGRLDIKLPDNIPLEIHCTADLGGAVCPTGVQNPDGDGKMLTINARQQVGPLTAAY</sequence>
<dbReference type="Proteomes" id="UP001204000">
    <property type="component" value="Unassembled WGS sequence"/>
</dbReference>
<evidence type="ECO:0000256" key="1">
    <source>
        <dbReference type="SAM" id="MobiDB-lite"/>
    </source>
</evidence>
<protein>
    <submittedName>
        <fullName evidence="4">PspC domain-containing protein</fullName>
    </submittedName>
</protein>
<feature type="compositionally biased region" description="Polar residues" evidence="1">
    <location>
        <begin position="171"/>
        <end position="182"/>
    </location>
</feature>
<keyword evidence="5" id="KW-1185">Reference proteome</keyword>
<evidence type="ECO:0000256" key="2">
    <source>
        <dbReference type="SAM" id="Phobius"/>
    </source>
</evidence>
<name>A0ABT1G1C8_9CORY</name>
<dbReference type="Pfam" id="PF04024">
    <property type="entry name" value="PspC"/>
    <property type="match status" value="1"/>
</dbReference>
<feature type="transmembrane region" description="Helical" evidence="2">
    <location>
        <begin position="104"/>
        <end position="121"/>
    </location>
</feature>
<evidence type="ECO:0000313" key="5">
    <source>
        <dbReference type="Proteomes" id="UP001204000"/>
    </source>
</evidence>
<evidence type="ECO:0000313" key="4">
    <source>
        <dbReference type="EMBL" id="MCP1387795.1"/>
    </source>
</evidence>
<organism evidence="4 5">
    <name type="scientific">Corynebacterium stercoris</name>
    <dbReference type="NCBI Taxonomy" id="2943490"/>
    <lineage>
        <taxon>Bacteria</taxon>
        <taxon>Bacillati</taxon>
        <taxon>Actinomycetota</taxon>
        <taxon>Actinomycetes</taxon>
        <taxon>Mycobacteriales</taxon>
        <taxon>Corynebacteriaceae</taxon>
        <taxon>Corynebacterium</taxon>
    </lineage>
</organism>
<feature type="transmembrane region" description="Helical" evidence="2">
    <location>
        <begin position="233"/>
        <end position="254"/>
    </location>
</feature>
<keyword evidence="2" id="KW-0812">Transmembrane</keyword>
<dbReference type="InterPro" id="IPR007168">
    <property type="entry name" value="Phageshock_PspC_N"/>
</dbReference>
<feature type="region of interest" description="Disordered" evidence="1">
    <location>
        <begin position="157"/>
        <end position="197"/>
    </location>
</feature>
<comment type="caution">
    <text evidence="4">The sequence shown here is derived from an EMBL/GenBank/DDBJ whole genome shotgun (WGS) entry which is preliminary data.</text>
</comment>
<keyword evidence="2" id="KW-0472">Membrane</keyword>
<feature type="transmembrane region" description="Helical" evidence="2">
    <location>
        <begin position="52"/>
        <end position="75"/>
    </location>
</feature>
<feature type="transmembrane region" description="Helical" evidence="2">
    <location>
        <begin position="130"/>
        <end position="147"/>
    </location>
</feature>
<keyword evidence="2" id="KW-1133">Transmembrane helix</keyword>